<feature type="domain" description="MmgE/PrpD C-terminal" evidence="3">
    <location>
        <begin position="267"/>
        <end position="418"/>
    </location>
</feature>
<feature type="domain" description="MmgE/PrpD N-terminal" evidence="2">
    <location>
        <begin position="10"/>
        <end position="240"/>
    </location>
</feature>
<dbReference type="InterPro" id="IPR045336">
    <property type="entry name" value="MmgE_PrpD_N"/>
</dbReference>
<evidence type="ECO:0000259" key="3">
    <source>
        <dbReference type="Pfam" id="PF19305"/>
    </source>
</evidence>
<dbReference type="InterPro" id="IPR045337">
    <property type="entry name" value="MmgE_PrpD_C"/>
</dbReference>
<evidence type="ECO:0000256" key="1">
    <source>
        <dbReference type="ARBA" id="ARBA00006174"/>
    </source>
</evidence>
<dbReference type="EMBL" id="BAABFO010000031">
    <property type="protein sequence ID" value="GAA4341979.1"/>
    <property type="molecule type" value="Genomic_DNA"/>
</dbReference>
<gene>
    <name evidence="4" type="ORF">GCM10023144_43350</name>
</gene>
<name>A0ABP8HP35_9BURK</name>
<dbReference type="PANTHER" id="PTHR16943:SF8">
    <property type="entry name" value="2-METHYLCITRATE DEHYDRATASE"/>
    <property type="match status" value="1"/>
</dbReference>
<keyword evidence="5" id="KW-1185">Reference proteome</keyword>
<dbReference type="InterPro" id="IPR005656">
    <property type="entry name" value="MmgE_PrpD"/>
</dbReference>
<sequence>MPDKPAITHELGALIAGVRPADIPEAARGIAARGLVDAVGTMIAGSVEPVTGIVRRTLPAGGQAHVCLGPDTAHPMDAARVNGTAAHALDFDDVSIQGHPSAVLLAALLPEAEVLGASGRDFLDAYVMGFEAWAELVLREPDQHHRKGWHPTGLFGAVGAAAACARLRRLGPRESAHALGIAASQSAGVMANFGSMVKPFHAGSAACTGVLSARLAAEGMQASPDAIEHPQGLLRAASPAGRVDLDSPVRAASDWHLLARGLTIKKYPTCLSTHRGLDGMHELLAQGTLPAGSVRRVTVRMSARNATILHAHRPRTALEGKFSIEFAVAAMLAAGRLTLAELTDDFVLRDDVQALIRRVAVEHDSREDPLTGYAPEDTITIETEDGRRLATSVSDMRGTPANPIGDRELFAKFESCLRVADYGAPAQALFESFLDLAAVPDMSAFVRRWAGAARRKENIEREVTHHG</sequence>
<proteinExistence type="inferred from homology"/>
<dbReference type="PANTHER" id="PTHR16943">
    <property type="entry name" value="2-METHYLCITRATE DEHYDRATASE-RELATED"/>
    <property type="match status" value="1"/>
</dbReference>
<accession>A0ABP8HP35</accession>
<evidence type="ECO:0000259" key="2">
    <source>
        <dbReference type="Pfam" id="PF03972"/>
    </source>
</evidence>
<evidence type="ECO:0000313" key="4">
    <source>
        <dbReference type="EMBL" id="GAA4341979.1"/>
    </source>
</evidence>
<dbReference type="RefSeq" id="WP_345252019.1">
    <property type="nucleotide sequence ID" value="NZ_BAABFO010000031.1"/>
</dbReference>
<dbReference type="SUPFAM" id="SSF103378">
    <property type="entry name" value="2-methylcitrate dehydratase PrpD"/>
    <property type="match status" value="1"/>
</dbReference>
<dbReference type="InterPro" id="IPR042188">
    <property type="entry name" value="MmgE/PrpD_sf_2"/>
</dbReference>
<dbReference type="InterPro" id="IPR036148">
    <property type="entry name" value="MmgE/PrpD_sf"/>
</dbReference>
<dbReference type="InterPro" id="IPR042183">
    <property type="entry name" value="MmgE/PrpD_sf_1"/>
</dbReference>
<organism evidence="4 5">
    <name type="scientific">Pigmentiphaga soli</name>
    <dbReference type="NCBI Taxonomy" id="1007095"/>
    <lineage>
        <taxon>Bacteria</taxon>
        <taxon>Pseudomonadati</taxon>
        <taxon>Pseudomonadota</taxon>
        <taxon>Betaproteobacteria</taxon>
        <taxon>Burkholderiales</taxon>
        <taxon>Alcaligenaceae</taxon>
        <taxon>Pigmentiphaga</taxon>
    </lineage>
</organism>
<dbReference type="Gene3D" id="3.30.1330.120">
    <property type="entry name" value="2-methylcitrate dehydratase PrpD"/>
    <property type="match status" value="1"/>
</dbReference>
<reference evidence="5" key="1">
    <citation type="journal article" date="2019" name="Int. J. Syst. Evol. Microbiol.">
        <title>The Global Catalogue of Microorganisms (GCM) 10K type strain sequencing project: providing services to taxonomists for standard genome sequencing and annotation.</title>
        <authorList>
            <consortium name="The Broad Institute Genomics Platform"/>
            <consortium name="The Broad Institute Genome Sequencing Center for Infectious Disease"/>
            <person name="Wu L."/>
            <person name="Ma J."/>
        </authorList>
    </citation>
    <scope>NUCLEOTIDE SEQUENCE [LARGE SCALE GENOMIC DNA]</scope>
    <source>
        <strain evidence="5">JCM 17666</strain>
    </source>
</reference>
<comment type="similarity">
    <text evidence="1">Belongs to the PrpD family.</text>
</comment>
<protein>
    <submittedName>
        <fullName evidence="4">MmgE/PrpD family protein</fullName>
    </submittedName>
</protein>
<evidence type="ECO:0000313" key="5">
    <source>
        <dbReference type="Proteomes" id="UP001501671"/>
    </source>
</evidence>
<dbReference type="Proteomes" id="UP001501671">
    <property type="component" value="Unassembled WGS sequence"/>
</dbReference>
<comment type="caution">
    <text evidence="4">The sequence shown here is derived from an EMBL/GenBank/DDBJ whole genome shotgun (WGS) entry which is preliminary data.</text>
</comment>
<dbReference type="Gene3D" id="1.10.4100.10">
    <property type="entry name" value="2-methylcitrate dehydratase PrpD"/>
    <property type="match status" value="1"/>
</dbReference>
<dbReference type="Pfam" id="PF03972">
    <property type="entry name" value="MmgE_PrpD_N"/>
    <property type="match status" value="1"/>
</dbReference>
<dbReference type="Pfam" id="PF19305">
    <property type="entry name" value="MmgE_PrpD_C"/>
    <property type="match status" value="1"/>
</dbReference>